<keyword evidence="4" id="KW-1185">Reference proteome</keyword>
<protein>
    <recommendedName>
        <fullName evidence="2">F-box domain-containing protein</fullName>
    </recommendedName>
</protein>
<reference evidence="3 4" key="1">
    <citation type="submission" date="2024-01" db="EMBL/GenBank/DDBJ databases">
        <authorList>
            <person name="Allen C."/>
            <person name="Tagirdzhanova G."/>
        </authorList>
    </citation>
    <scope>NUCLEOTIDE SEQUENCE [LARGE SCALE GENOMIC DNA]</scope>
    <source>
        <strain evidence="3 4">CBS 573.63</strain>
    </source>
</reference>
<evidence type="ECO:0000256" key="1">
    <source>
        <dbReference type="SAM" id="MobiDB-lite"/>
    </source>
</evidence>
<dbReference type="Pfam" id="PF00646">
    <property type="entry name" value="F-box"/>
    <property type="match status" value="1"/>
</dbReference>
<dbReference type="PROSITE" id="PS50181">
    <property type="entry name" value="FBOX"/>
    <property type="match status" value="1"/>
</dbReference>
<feature type="compositionally biased region" description="Acidic residues" evidence="1">
    <location>
        <begin position="496"/>
        <end position="528"/>
    </location>
</feature>
<dbReference type="InterPro" id="IPR036047">
    <property type="entry name" value="F-box-like_dom_sf"/>
</dbReference>
<proteinExistence type="predicted"/>
<accession>A0ABP0DPV9</accession>
<evidence type="ECO:0000259" key="2">
    <source>
        <dbReference type="PROSITE" id="PS50181"/>
    </source>
</evidence>
<dbReference type="SMART" id="SM00256">
    <property type="entry name" value="FBOX"/>
    <property type="match status" value="1"/>
</dbReference>
<evidence type="ECO:0000313" key="4">
    <source>
        <dbReference type="Proteomes" id="UP001642501"/>
    </source>
</evidence>
<gene>
    <name evidence="3" type="ORF">SEPCBS57363_004001</name>
</gene>
<dbReference type="EMBL" id="CAWUOM010000069">
    <property type="protein sequence ID" value="CAK7270232.1"/>
    <property type="molecule type" value="Genomic_DNA"/>
</dbReference>
<comment type="caution">
    <text evidence="3">The sequence shown here is derived from an EMBL/GenBank/DDBJ whole genome shotgun (WGS) entry which is preliminary data.</text>
</comment>
<dbReference type="SUPFAM" id="SSF52047">
    <property type="entry name" value="RNI-like"/>
    <property type="match status" value="1"/>
</dbReference>
<name>A0ABP0DPV9_9PEZI</name>
<dbReference type="InterPro" id="IPR001810">
    <property type="entry name" value="F-box_dom"/>
</dbReference>
<dbReference type="SUPFAM" id="SSF81383">
    <property type="entry name" value="F-box domain"/>
    <property type="match status" value="1"/>
</dbReference>
<dbReference type="Proteomes" id="UP001642501">
    <property type="component" value="Unassembled WGS sequence"/>
</dbReference>
<evidence type="ECO:0000313" key="3">
    <source>
        <dbReference type="EMBL" id="CAK7270232.1"/>
    </source>
</evidence>
<dbReference type="CDD" id="cd09917">
    <property type="entry name" value="F-box_SF"/>
    <property type="match status" value="1"/>
</dbReference>
<dbReference type="Gene3D" id="1.20.1280.50">
    <property type="match status" value="1"/>
</dbReference>
<organism evidence="3 4">
    <name type="scientific">Sporothrix epigloea</name>
    <dbReference type="NCBI Taxonomy" id="1892477"/>
    <lineage>
        <taxon>Eukaryota</taxon>
        <taxon>Fungi</taxon>
        <taxon>Dikarya</taxon>
        <taxon>Ascomycota</taxon>
        <taxon>Pezizomycotina</taxon>
        <taxon>Sordariomycetes</taxon>
        <taxon>Sordariomycetidae</taxon>
        <taxon>Ophiostomatales</taxon>
        <taxon>Ophiostomataceae</taxon>
        <taxon>Sporothrix</taxon>
    </lineage>
</organism>
<sequence length="528" mass="59290">MASEYTAPGSGLVSDPLSRLPAELLHRITDYLNTTDLCAVRLCSRTIERSLNRFFFHEFLRRKQFMLTDFSLQALLAMARHPVISQTLRHVSISLHEFAISFRNVHARPEQAYLFLMAAAQQKSLLHTGRAVQLLAAAFSLLPNLETVEIRDTDSFTRYREGSVYPWRSYGYISMLEQLGDERYMELFTDSPDPDFVSRVFPLVLAALAQSTARPPNLEVLISRDLGGMKYSAFDLTPMPQFDVRGDSTGIGTGTNAFAVLTGLRSLHLCLQFAFHSKFGQRLGLPTSRFGRSDFSAPFKNAPSVTCLPIHAWLAHCPNLEWLRLRFLNSTCKYNETFLSALGNPLPASYPFPPGSMASRDITMPFASRLRRLDLGGVACSHEVLSDLLLRLPALEHLLLQIFSLKCSETSEQILHVQWGLVLAALSAEPLGTRLKHVFLQKLGVLTTSYPEPGISRFYNVSVNGRSYIDLVAEIDKPMSSLLSSVFMRVEKGMEIDDEDKDDTDDDSDFDFDDDDEDFDGEEEDEGV</sequence>
<feature type="domain" description="F-box" evidence="2">
    <location>
        <begin position="14"/>
        <end position="63"/>
    </location>
</feature>
<feature type="region of interest" description="Disordered" evidence="1">
    <location>
        <begin position="494"/>
        <end position="528"/>
    </location>
</feature>